<accession>D5ZXG4</accession>
<organism evidence="1 2">
    <name type="scientific">Streptomyces viridosporus (strain ATCC 14672 / DSM 40746 / JCM 4963 / KCTC 9882 / NRRL B-12104 / FH 1290)</name>
    <name type="common">Streptomyces ghanaensis</name>
    <dbReference type="NCBI Taxonomy" id="566461"/>
    <lineage>
        <taxon>Bacteria</taxon>
        <taxon>Bacillati</taxon>
        <taxon>Actinomycetota</taxon>
        <taxon>Actinomycetes</taxon>
        <taxon>Kitasatosporales</taxon>
        <taxon>Streptomycetaceae</taxon>
        <taxon>Streptomyces</taxon>
    </lineage>
</organism>
<protein>
    <submittedName>
        <fullName evidence="1">Predicted protein</fullName>
    </submittedName>
</protein>
<dbReference type="AlphaFoldDB" id="D5ZXG4"/>
<evidence type="ECO:0000313" key="2">
    <source>
        <dbReference type="Proteomes" id="UP000003824"/>
    </source>
</evidence>
<reference evidence="2" key="1">
    <citation type="submission" date="2008-12" db="EMBL/GenBank/DDBJ databases">
        <title>Annotation of Streptomyces ghanaensis ATCC 14672.</title>
        <authorList>
            <consortium name="The Broad Institute Genome Sequencing Platform"/>
            <consortium name="Broad Institute Microbial Sequencing Center"/>
            <person name="Fischbach M."/>
            <person name="Ward D."/>
            <person name="Young S."/>
            <person name="Kodira C.D."/>
            <person name="Zeng Q."/>
            <person name="Koehrsen M."/>
            <person name="Godfrey P."/>
            <person name="Alvarado L."/>
            <person name="Berlin A.M."/>
            <person name="Borenstein D."/>
            <person name="Chen Z."/>
            <person name="Engels R."/>
            <person name="Freedman E."/>
            <person name="Gellesch M."/>
            <person name="Goldberg J."/>
            <person name="Griggs A."/>
            <person name="Gujja S."/>
            <person name="Heiman D.I."/>
            <person name="Hepburn T.A."/>
            <person name="Howarth C."/>
            <person name="Jen D."/>
            <person name="Larson L."/>
            <person name="Lewis B."/>
            <person name="Mehta T."/>
            <person name="Park D."/>
            <person name="Pearson M."/>
            <person name="Roberts A."/>
            <person name="Saif S."/>
            <person name="Shea T.D."/>
            <person name="Shenoy N."/>
            <person name="Sisk P."/>
            <person name="Stolte C."/>
            <person name="Sykes S.N."/>
            <person name="Walk T."/>
            <person name="White J."/>
            <person name="Yandava C."/>
            <person name="Straight P."/>
            <person name="Clardy J."/>
            <person name="Hung D."/>
            <person name="Kolter R."/>
            <person name="Mekalanos J."/>
            <person name="Walker S."/>
            <person name="Walsh C.T."/>
            <person name="Wieland B.L.C."/>
            <person name="Ilzarbe M."/>
            <person name="Galagan J."/>
            <person name="Nusbaum C."/>
            <person name="Birren B."/>
        </authorList>
    </citation>
    <scope>NUCLEOTIDE SEQUENCE [LARGE SCALE GENOMIC DNA]</scope>
    <source>
        <strain evidence="2">ATCC 14672 / DSM 40746 / JCM 4963 / KCTC 9882 / NRRL B-12104 / FH 1290</strain>
    </source>
</reference>
<proteinExistence type="predicted"/>
<sequence length="61" mass="7073">MFMDRLTRAADENRQAAVWARAHGREERAKQLEDRADELESGRVQDCTDQVIALFRAVGRR</sequence>
<gene>
    <name evidence="1" type="ORF">SSFG_02346</name>
</gene>
<dbReference type="EMBL" id="DS999641">
    <property type="protein sequence ID" value="EFE67097.2"/>
    <property type="molecule type" value="Genomic_DNA"/>
</dbReference>
<evidence type="ECO:0000313" key="1">
    <source>
        <dbReference type="EMBL" id="EFE67097.2"/>
    </source>
</evidence>
<name>D5ZXG4_STRV1</name>
<dbReference type="Proteomes" id="UP000003824">
    <property type="component" value="Unassembled WGS sequence"/>
</dbReference>